<gene>
    <name evidence="15" type="primary">vps35</name>
    <name evidence="15" type="ORF">DFA_10599</name>
</gene>
<evidence type="ECO:0000256" key="2">
    <source>
        <dbReference type="ARBA" id="ARBA00005804"/>
    </source>
</evidence>
<comment type="similarity">
    <text evidence="2">Belongs to the G-alpha family.</text>
</comment>
<dbReference type="GO" id="GO:0005829">
    <property type="term" value="C:cytosol"/>
    <property type="evidence" value="ECO:0007669"/>
    <property type="project" value="GOC"/>
</dbReference>
<dbReference type="GO" id="GO:0005525">
    <property type="term" value="F:GTP binding"/>
    <property type="evidence" value="ECO:0007669"/>
    <property type="project" value="UniProtKB-KW"/>
</dbReference>
<evidence type="ECO:0000256" key="11">
    <source>
        <dbReference type="ARBA" id="ARBA00023224"/>
    </source>
</evidence>
<keyword evidence="8" id="KW-0653">Protein transport</keyword>
<dbReference type="SUPFAM" id="SSF52540">
    <property type="entry name" value="P-loop containing nucleoside triphosphate hydrolases"/>
    <property type="match status" value="1"/>
</dbReference>
<dbReference type="STRING" id="1054147.F4QAN7"/>
<evidence type="ECO:0000256" key="3">
    <source>
        <dbReference type="ARBA" id="ARBA00006536"/>
    </source>
</evidence>
<feature type="binding site" evidence="12">
    <location>
        <begin position="323"/>
        <end position="324"/>
    </location>
    <ligand>
        <name>GTP</name>
        <dbReference type="ChEBI" id="CHEBI:37565"/>
    </ligand>
</feature>
<feature type="binding site" evidence="12">
    <location>
        <position position="497"/>
    </location>
    <ligand>
        <name>GTP</name>
        <dbReference type="ChEBI" id="CHEBI:37565"/>
    </ligand>
</feature>
<dbReference type="GO" id="GO:0006614">
    <property type="term" value="P:SRP-dependent cotranslational protein targeting to membrane"/>
    <property type="evidence" value="ECO:0007669"/>
    <property type="project" value="InterPro"/>
</dbReference>
<dbReference type="Proteomes" id="UP000007797">
    <property type="component" value="Unassembled WGS sequence"/>
</dbReference>
<evidence type="ECO:0000256" key="1">
    <source>
        <dbReference type="ARBA" id="ARBA00004170"/>
    </source>
</evidence>
<dbReference type="GO" id="GO:0006886">
    <property type="term" value="P:intracellular protein transport"/>
    <property type="evidence" value="ECO:0007669"/>
    <property type="project" value="TreeGrafter"/>
</dbReference>
<dbReference type="InterPro" id="IPR027417">
    <property type="entry name" value="P-loop_NTPase"/>
</dbReference>
<dbReference type="CDD" id="cd00066">
    <property type="entry name" value="G-alpha"/>
    <property type="match status" value="1"/>
</dbReference>
<proteinExistence type="inferred from homology"/>
<evidence type="ECO:0000256" key="9">
    <source>
        <dbReference type="ARBA" id="ARBA00023134"/>
    </source>
</evidence>
<dbReference type="SUPFAM" id="SSF47895">
    <property type="entry name" value="Transducin (alpha subunit), insertion domain"/>
    <property type="match status" value="1"/>
</dbReference>
<evidence type="ECO:0000256" key="8">
    <source>
        <dbReference type="ARBA" id="ARBA00022927"/>
    </source>
</evidence>
<dbReference type="GO" id="GO:0030906">
    <property type="term" value="C:retromer, cargo-selective complex"/>
    <property type="evidence" value="ECO:0007669"/>
    <property type="project" value="InterPro"/>
</dbReference>
<dbReference type="Pfam" id="PF00503">
    <property type="entry name" value="G-alpha"/>
    <property type="match status" value="1"/>
</dbReference>
<keyword evidence="6 12" id="KW-0547">Nucleotide-binding</keyword>
<dbReference type="GO" id="GO:0005770">
    <property type="term" value="C:late endosome"/>
    <property type="evidence" value="ECO:0007669"/>
    <property type="project" value="TreeGrafter"/>
</dbReference>
<comment type="similarity">
    <text evidence="3">Belongs to the VPS35 family.</text>
</comment>
<keyword evidence="14" id="KW-1133">Transmembrane helix</keyword>
<evidence type="ECO:0000313" key="16">
    <source>
        <dbReference type="Proteomes" id="UP000007797"/>
    </source>
</evidence>
<dbReference type="RefSeq" id="XP_004354503.1">
    <property type="nucleotide sequence ID" value="XM_004354451.1"/>
</dbReference>
<dbReference type="GO" id="GO:0003924">
    <property type="term" value="F:GTPase activity"/>
    <property type="evidence" value="ECO:0007669"/>
    <property type="project" value="InterPro"/>
</dbReference>
<keyword evidence="11" id="KW-0807">Transducer</keyword>
<dbReference type="Pfam" id="PF03635">
    <property type="entry name" value="Vps35"/>
    <property type="match status" value="1"/>
</dbReference>
<feature type="binding site" evidence="13">
    <location>
        <position position="354"/>
    </location>
    <ligand>
        <name>Mg(2+)</name>
        <dbReference type="ChEBI" id="CHEBI:18420"/>
    </ligand>
</feature>
<dbReference type="GeneID" id="14866979"/>
<dbReference type="SMART" id="SM00275">
    <property type="entry name" value="G_alpha"/>
    <property type="match status" value="1"/>
</dbReference>
<dbReference type="GO" id="GO:0042147">
    <property type="term" value="P:retrograde transport, endosome to Golgi"/>
    <property type="evidence" value="ECO:0007669"/>
    <property type="project" value="InterPro"/>
</dbReference>
<dbReference type="EMBL" id="GL883026">
    <property type="protein sequence ID" value="EGG15756.1"/>
    <property type="molecule type" value="Genomic_DNA"/>
</dbReference>
<dbReference type="OrthoDB" id="10258141at2759"/>
<feature type="binding site" evidence="12">
    <location>
        <begin position="348"/>
        <end position="354"/>
    </location>
    <ligand>
        <name>GTP</name>
        <dbReference type="ChEBI" id="CHEBI:37565"/>
    </ligand>
</feature>
<dbReference type="KEGG" id="dfa:DFA_10599"/>
<dbReference type="InterPro" id="IPR005378">
    <property type="entry name" value="Vps35"/>
</dbReference>
<evidence type="ECO:0000256" key="5">
    <source>
        <dbReference type="ARBA" id="ARBA00022723"/>
    </source>
</evidence>
<keyword evidence="7 13" id="KW-0460">Magnesium</keyword>
<evidence type="ECO:0000256" key="6">
    <source>
        <dbReference type="ARBA" id="ARBA00022741"/>
    </source>
</evidence>
<evidence type="ECO:0000256" key="7">
    <source>
        <dbReference type="ARBA" id="ARBA00022842"/>
    </source>
</evidence>
<feature type="binding site" evidence="12">
    <location>
        <begin position="217"/>
        <end position="222"/>
    </location>
    <ligand>
        <name>GTP</name>
        <dbReference type="ChEBI" id="CHEBI:37565"/>
    </ligand>
</feature>
<dbReference type="InterPro" id="IPR009779">
    <property type="entry name" value="SSR3"/>
</dbReference>
<dbReference type="PANTHER" id="PTHR11099:SF0">
    <property type="entry name" value="VACUOLAR PROTEIN SORTING-ASSOCIATED PROTEIN 35"/>
    <property type="match status" value="1"/>
</dbReference>
<protein>
    <submittedName>
        <fullName evidence="15">Vacuolar sorting protein 35</fullName>
    </submittedName>
</protein>
<dbReference type="Gene3D" id="1.25.40.660">
    <property type="entry name" value="Vacuolar protein sorting-associated protein 35, helical subcomplex Vps35-C"/>
    <property type="match status" value="1"/>
</dbReference>
<feature type="binding site" evidence="12">
    <location>
        <begin position="373"/>
        <end position="377"/>
    </location>
    <ligand>
        <name>GTP</name>
        <dbReference type="ChEBI" id="CHEBI:37565"/>
    </ligand>
</feature>
<evidence type="ECO:0000256" key="12">
    <source>
        <dbReference type="PIRSR" id="PIRSR601019-1"/>
    </source>
</evidence>
<keyword evidence="10 14" id="KW-0472">Membrane</keyword>
<sequence length="1341" mass="153931">MARDEEFEQQYAAFQSESAVSSEQRVLYFINALIVSLVPVYLYHAIFFLSFEQYFIVYGAVTLFSAIVLTFAYNNIFRMKRLKLSAQRDHIITLNKTKAQTTDKKAIFTAKKEAQSLVTSHEAIAQSIMYNNALYLIYLIHQSSLVCYRRSPPPSTSISINHHHHHHSHPPPSTIMSCISKPKTEETKISGEIDKELRHEEKRMKRDIQILLLGAGECGKSTIFKQLKILQDNGKWQDHELLEFRNSIYINITSQLAVLASAASELNIALLPEHTEAAERIKKMQPLIDEWTDQTADDAFKLWLDPGIQQVYERRDKDFQLNDSAKYFFDNLLRISDSKYIPTPQDALRSRVMTKGIVEAEVCFDGINMKIIDVGGQRSQRRKWIHCFDGVSAVIFVAALSEYDQMCREVKENRLDESISLFSEIANSEWFVETPIILFLNKKDLFIEKLKRVGYNQYDNNYRGDNSFKDVSEHIAQKFKTVVKSTSKSIYVHYTIAIDTQNIDYVFKAVKEILLRKTIADKLSSLFFTTLPTLNNLSILQIYKERERTTSKRMSKTAQPIQLTPEEEQKKFLEEQKRYLEEAKNNVMVQGHHMKVSLDNAKLMDALKYASNIINELRTSLLSPKSYYALYMVAFDYLQHLNTYLFEEKHGKKMIELYEIVQHAGNVLPRLYLLITVGSVYIKTKQAPAKDVLMDLIEMCRGVQHPTRGLFLRYYLSEVTKDKLPDAESDDVGGSVYDSIEFIIQNFTETNKLWVRMQHQAPNRDKDRRENERLDLRVLVGKNLSRLSQLDGVDVKVYSQTVLPKVVEQIINCKDKIAQQYLMEILIQVFPDEFHLATLDTIISTCSQLQPGVDVKTIIASLIDRLANYASRNSIPDDIDIFSIFFSNVKEVIKARPNMELQDILGLHVSLLNLTLKCYPEKRENANEVLGLCQSILATKSKEEINKPSCVKQIVQLLQIPLEVFKNVLAVLKLTAYQPLIKQLSYNNRKKVSLDIVNSTLKNSTIIEEPEEVNILLETIQTLIKDEEDQPSADEIDKEDFVEEQNKVSSLIHLFQSEDPEKLFKIYIVARSHFGKGGAQRIKHTLVPLVFRSLKFVTNLKKQVDEGVIQLDEQQWTGIGTKIFTFVMETIKALVDIKLAELSFRLYLQAVQTADKCSLQKITKEFSIKALQIFQEDIADFKAQVNALTLLISTLNSLTLPDTDLYETLAGQTIKQASRLLTAQDQAKVISLCSHLFWVSHKNRQHKEPEQVLQALRKSLLIISNESNPGLSVFVDILNECLYYFDQKSSAIPGKFISDLVELIRTTHCKDGESSSIYLQNTIKYINSRKESDSSYAEISV</sequence>
<keyword evidence="16" id="KW-1185">Reference proteome</keyword>
<evidence type="ECO:0000256" key="13">
    <source>
        <dbReference type="PIRSR" id="PIRSR601019-2"/>
    </source>
</evidence>
<dbReference type="PRINTS" id="PR00318">
    <property type="entry name" value="GPROTEINA"/>
</dbReference>
<evidence type="ECO:0000256" key="14">
    <source>
        <dbReference type="SAM" id="Phobius"/>
    </source>
</evidence>
<reference evidence="16" key="1">
    <citation type="journal article" date="2011" name="Genome Res.">
        <title>Phylogeny-wide analysis of social amoeba genomes highlights ancient origins for complex intercellular communication.</title>
        <authorList>
            <person name="Heidel A.J."/>
            <person name="Lawal H.M."/>
            <person name="Felder M."/>
            <person name="Schilde C."/>
            <person name="Helps N.R."/>
            <person name="Tunggal B."/>
            <person name="Rivero F."/>
            <person name="John U."/>
            <person name="Schleicher M."/>
            <person name="Eichinger L."/>
            <person name="Platzer M."/>
            <person name="Noegel A.A."/>
            <person name="Schaap P."/>
            <person name="Gloeckner G."/>
        </authorList>
    </citation>
    <scope>NUCLEOTIDE SEQUENCE [LARGE SCALE GENOMIC DNA]</scope>
    <source>
        <strain evidence="16">SH3</strain>
    </source>
</reference>
<keyword evidence="14" id="KW-0812">Transmembrane</keyword>
<dbReference type="InterPro" id="IPR042491">
    <property type="entry name" value="Vps35_C"/>
</dbReference>
<feature type="transmembrane region" description="Helical" evidence="14">
    <location>
        <begin position="55"/>
        <end position="73"/>
    </location>
</feature>
<accession>F4QAN7</accession>
<evidence type="ECO:0000256" key="4">
    <source>
        <dbReference type="ARBA" id="ARBA00022448"/>
    </source>
</evidence>
<dbReference type="FunFam" id="3.40.50.300:FF:002307">
    <property type="entry name" value="Guanine nucleotide-binding protein G(k) subunit alpha"/>
    <property type="match status" value="1"/>
</dbReference>
<dbReference type="InterPro" id="IPR011025">
    <property type="entry name" value="GproteinA_insert"/>
</dbReference>
<dbReference type="PROSITE" id="PS51882">
    <property type="entry name" value="G_ALPHA"/>
    <property type="match status" value="1"/>
</dbReference>
<dbReference type="GO" id="GO:0031683">
    <property type="term" value="F:G-protein beta/gamma-subunit complex binding"/>
    <property type="evidence" value="ECO:0007669"/>
    <property type="project" value="InterPro"/>
</dbReference>
<evidence type="ECO:0000313" key="15">
    <source>
        <dbReference type="EMBL" id="EGG15756.1"/>
    </source>
</evidence>
<dbReference type="InterPro" id="IPR001019">
    <property type="entry name" value="Gprotein_alpha_su"/>
</dbReference>
<feature type="transmembrane region" description="Helical" evidence="14">
    <location>
        <begin position="26"/>
        <end position="49"/>
    </location>
</feature>
<feature type="binding site" evidence="12">
    <location>
        <begin position="441"/>
        <end position="444"/>
    </location>
    <ligand>
        <name>GTP</name>
        <dbReference type="ChEBI" id="CHEBI:37565"/>
    </ligand>
</feature>
<feature type="binding site" evidence="13">
    <location>
        <position position="221"/>
    </location>
    <ligand>
        <name>Mg(2+)</name>
        <dbReference type="ChEBI" id="CHEBI:18420"/>
    </ligand>
</feature>
<dbReference type="Gene3D" id="3.40.50.300">
    <property type="entry name" value="P-loop containing nucleotide triphosphate hydrolases"/>
    <property type="match status" value="1"/>
</dbReference>
<dbReference type="GO" id="GO:0007186">
    <property type="term" value="P:G protein-coupled receptor signaling pathway"/>
    <property type="evidence" value="ECO:0007669"/>
    <property type="project" value="InterPro"/>
</dbReference>
<dbReference type="GO" id="GO:0046872">
    <property type="term" value="F:metal ion binding"/>
    <property type="evidence" value="ECO:0007669"/>
    <property type="project" value="UniProtKB-KW"/>
</dbReference>
<dbReference type="Gene3D" id="1.10.400.10">
    <property type="entry name" value="GI Alpha 1, domain 2-like"/>
    <property type="match status" value="1"/>
</dbReference>
<dbReference type="Pfam" id="PF07074">
    <property type="entry name" value="TRAP-gamma"/>
    <property type="match status" value="1"/>
</dbReference>
<comment type="subcellular location">
    <subcellularLocation>
        <location evidence="1">Membrane</location>
        <topology evidence="1">Peripheral membrane protein</topology>
    </subcellularLocation>
</comment>
<keyword evidence="9 12" id="KW-0342">GTP-binding</keyword>
<dbReference type="PANTHER" id="PTHR11099">
    <property type="entry name" value="VACUOLAR SORTING PROTEIN 35"/>
    <property type="match status" value="1"/>
</dbReference>
<name>F4QAN7_CACFS</name>
<keyword evidence="5 13" id="KW-0479">Metal-binding</keyword>
<evidence type="ECO:0000256" key="10">
    <source>
        <dbReference type="ARBA" id="ARBA00023136"/>
    </source>
</evidence>
<keyword evidence="4" id="KW-0813">Transport</keyword>
<organism evidence="15 16">
    <name type="scientific">Cavenderia fasciculata</name>
    <name type="common">Slime mold</name>
    <name type="synonym">Dictyostelium fasciculatum</name>
    <dbReference type="NCBI Taxonomy" id="261658"/>
    <lineage>
        <taxon>Eukaryota</taxon>
        <taxon>Amoebozoa</taxon>
        <taxon>Evosea</taxon>
        <taxon>Eumycetozoa</taxon>
        <taxon>Dictyostelia</taxon>
        <taxon>Acytosteliales</taxon>
        <taxon>Cavenderiaceae</taxon>
        <taxon>Cavenderia</taxon>
    </lineage>
</organism>